<reference evidence="1" key="1">
    <citation type="submission" date="2020-08" db="EMBL/GenBank/DDBJ databases">
        <title>Multicomponent nature underlies the extraordinary mechanical properties of spider dragline silk.</title>
        <authorList>
            <person name="Kono N."/>
            <person name="Nakamura H."/>
            <person name="Mori M."/>
            <person name="Yoshida Y."/>
            <person name="Ohtoshi R."/>
            <person name="Malay A.D."/>
            <person name="Moran D.A.P."/>
            <person name="Tomita M."/>
            <person name="Numata K."/>
            <person name="Arakawa K."/>
        </authorList>
    </citation>
    <scope>NUCLEOTIDE SEQUENCE</scope>
</reference>
<sequence length="275" mass="31311">MNKLKNELDSQSVDTLHEHFDYLNENLRELDKKIQNIIEVEEEFDAEIQSASGYKEKISMLCSKIQIQIKNLSKNDPSVSSQTTLNVQNDSLNNSTNGSSVNYNRNVNSVLQLENLVLADSPDCQKPITILIGADYYYDVVTVCGKIKHLKKKLVAVETIFGWCLQGRNNENQSSLAVSVIVQENLISDQLKKFWDLEVSGLIDSKNESDVSENQIMKNFESNIKYDEKANAESSIPLDFGTFTLRIKHLMQKVWLLSVEWDESLPEDIISLWAD</sequence>
<comment type="caution">
    <text evidence="1">The sequence shown here is derived from an EMBL/GenBank/DDBJ whole genome shotgun (WGS) entry which is preliminary data.</text>
</comment>
<dbReference type="OrthoDB" id="5989194at2759"/>
<feature type="non-terminal residue" evidence="1">
    <location>
        <position position="1"/>
    </location>
</feature>
<gene>
    <name evidence="1" type="primary">X975_06179</name>
    <name evidence="1" type="ORF">TNIN_203671</name>
</gene>
<name>A0A8X6WT64_9ARAC</name>
<protein>
    <submittedName>
        <fullName evidence="1">Integrase catalytic domain-containing protein</fullName>
    </submittedName>
</protein>
<proteinExistence type="predicted"/>
<dbReference type="EMBL" id="BMAV01002109">
    <property type="protein sequence ID" value="GFY40805.1"/>
    <property type="molecule type" value="Genomic_DNA"/>
</dbReference>
<keyword evidence="2" id="KW-1185">Reference proteome</keyword>
<organism evidence="1 2">
    <name type="scientific">Trichonephila inaurata madagascariensis</name>
    <dbReference type="NCBI Taxonomy" id="2747483"/>
    <lineage>
        <taxon>Eukaryota</taxon>
        <taxon>Metazoa</taxon>
        <taxon>Ecdysozoa</taxon>
        <taxon>Arthropoda</taxon>
        <taxon>Chelicerata</taxon>
        <taxon>Arachnida</taxon>
        <taxon>Araneae</taxon>
        <taxon>Araneomorphae</taxon>
        <taxon>Entelegynae</taxon>
        <taxon>Araneoidea</taxon>
        <taxon>Nephilidae</taxon>
        <taxon>Trichonephila</taxon>
        <taxon>Trichonephila inaurata</taxon>
    </lineage>
</organism>
<evidence type="ECO:0000313" key="1">
    <source>
        <dbReference type="EMBL" id="GFY40805.1"/>
    </source>
</evidence>
<dbReference type="Proteomes" id="UP000886998">
    <property type="component" value="Unassembled WGS sequence"/>
</dbReference>
<dbReference type="AlphaFoldDB" id="A0A8X6WT64"/>
<accession>A0A8X6WT64</accession>
<evidence type="ECO:0000313" key="2">
    <source>
        <dbReference type="Proteomes" id="UP000886998"/>
    </source>
</evidence>